<feature type="compositionally biased region" description="Low complexity" evidence="2">
    <location>
        <begin position="281"/>
        <end position="296"/>
    </location>
</feature>
<name>A0A2P6VEJ2_9CHLO</name>
<dbReference type="InterPro" id="IPR007129">
    <property type="entry name" value="Ubiqinol_cyt_c_chaperone_CPB3"/>
</dbReference>
<dbReference type="GO" id="GO:0005739">
    <property type="term" value="C:mitochondrion"/>
    <property type="evidence" value="ECO:0007669"/>
    <property type="project" value="TreeGrafter"/>
</dbReference>
<comment type="similarity">
    <text evidence="1">Belongs to the CBP3 family.</text>
</comment>
<keyword evidence="5" id="KW-1185">Reference proteome</keyword>
<dbReference type="GO" id="GO:0034551">
    <property type="term" value="P:mitochondrial respiratory chain complex III assembly"/>
    <property type="evidence" value="ECO:0007669"/>
    <property type="project" value="TreeGrafter"/>
</dbReference>
<dbReference type="STRING" id="554055.A0A2P6VEJ2"/>
<dbReference type="PANTHER" id="PTHR12184:SF1">
    <property type="entry name" value="UBIQUINOL-CYTOCHROME-C REDUCTASE COMPLEX ASSEMBLY FACTOR 1"/>
    <property type="match status" value="1"/>
</dbReference>
<dbReference type="EMBL" id="LHPF02000010">
    <property type="protein sequence ID" value="PSC72498.1"/>
    <property type="molecule type" value="Genomic_DNA"/>
</dbReference>
<evidence type="ECO:0000313" key="5">
    <source>
        <dbReference type="Proteomes" id="UP000239649"/>
    </source>
</evidence>
<reference evidence="4 5" key="1">
    <citation type="journal article" date="2018" name="Plant J.">
        <title>Genome sequences of Chlorella sorokiniana UTEX 1602 and Micractinium conductrix SAG 241.80: implications to maltose excretion by a green alga.</title>
        <authorList>
            <person name="Arriola M.B."/>
            <person name="Velmurugan N."/>
            <person name="Zhang Y."/>
            <person name="Plunkett M.H."/>
            <person name="Hondzo H."/>
            <person name="Barney B.M."/>
        </authorList>
    </citation>
    <scope>NUCLEOTIDE SEQUENCE [LARGE SCALE GENOMIC DNA]</scope>
    <source>
        <strain evidence="4 5">SAG 241.80</strain>
    </source>
</reference>
<evidence type="ECO:0000313" key="4">
    <source>
        <dbReference type="EMBL" id="PSC72498.1"/>
    </source>
</evidence>
<organism evidence="4 5">
    <name type="scientific">Micractinium conductrix</name>
    <dbReference type="NCBI Taxonomy" id="554055"/>
    <lineage>
        <taxon>Eukaryota</taxon>
        <taxon>Viridiplantae</taxon>
        <taxon>Chlorophyta</taxon>
        <taxon>core chlorophytes</taxon>
        <taxon>Trebouxiophyceae</taxon>
        <taxon>Chlorellales</taxon>
        <taxon>Chlorellaceae</taxon>
        <taxon>Chlorella clade</taxon>
        <taxon>Micractinium</taxon>
    </lineage>
</organism>
<proteinExistence type="inferred from homology"/>
<dbReference type="OrthoDB" id="10253878at2759"/>
<gene>
    <name evidence="4" type="ORF">C2E20_4244</name>
</gene>
<feature type="region of interest" description="Disordered" evidence="2">
    <location>
        <begin position="270"/>
        <end position="296"/>
    </location>
</feature>
<dbReference type="Pfam" id="PF03981">
    <property type="entry name" value="Ubiq_cyt_C_chap"/>
    <property type="match status" value="1"/>
</dbReference>
<comment type="caution">
    <text evidence="4">The sequence shown here is derived from an EMBL/GenBank/DDBJ whole genome shotgun (WGS) entry which is preliminary data.</text>
</comment>
<feature type="domain" description="Ubiquinol-cytochrome c chaperone" evidence="3">
    <location>
        <begin position="123"/>
        <end position="259"/>
    </location>
</feature>
<protein>
    <submittedName>
        <fullName evidence="4">Ubiquinol-cytochrome-c reductase complex assembly factor 1</fullName>
    </submittedName>
</protein>
<sequence length="296" mass="31370">MLRGLTRSLGAWGALAEARLGSSGSSSAATTWAPAWAAMQRAGFASEAGEEFKRAVRNAPPRSLAFQRQPAEELAAEVERGFAVKALLTLGGYYSRESRHMRAAQRLYVAVVEQAVASPFLHAMGIPAEFQQQHSSLCLHIWLLLVRLRGEGKDGKQLAQLLYDDFQTDVEDRARKAGVRVRLQTTLTELEKQFYGSSMAYDKAVAGGEPLDKALLRNVYLLDESKAADARLLEAYVRREMACLAQTPSEAVMAGNVKFSAEGLPPADAATAAAAGGGAATDGSGAAAAPAADGAA</sequence>
<dbReference type="InterPro" id="IPR021150">
    <property type="entry name" value="Ubiq_cyt_c_chap"/>
</dbReference>
<dbReference type="PANTHER" id="PTHR12184">
    <property type="entry name" value="UBIQUINOL-CYTOCHROME C REDUCTASE COMPLEX ASSEMBLY FACTOR 1 FAMILY MEMBER"/>
    <property type="match status" value="1"/>
</dbReference>
<dbReference type="AlphaFoldDB" id="A0A2P6VEJ2"/>
<evidence type="ECO:0000259" key="3">
    <source>
        <dbReference type="Pfam" id="PF03981"/>
    </source>
</evidence>
<evidence type="ECO:0000256" key="1">
    <source>
        <dbReference type="ARBA" id="ARBA00006407"/>
    </source>
</evidence>
<evidence type="ECO:0000256" key="2">
    <source>
        <dbReference type="SAM" id="MobiDB-lite"/>
    </source>
</evidence>
<dbReference type="Proteomes" id="UP000239649">
    <property type="component" value="Unassembled WGS sequence"/>
</dbReference>
<accession>A0A2P6VEJ2</accession>